<proteinExistence type="predicted"/>
<evidence type="ECO:0000259" key="5">
    <source>
        <dbReference type="PROSITE" id="PS50977"/>
    </source>
</evidence>
<dbReference type="SUPFAM" id="SSF46689">
    <property type="entry name" value="Homeodomain-like"/>
    <property type="match status" value="1"/>
</dbReference>
<feature type="DNA-binding region" description="H-T-H motif" evidence="4">
    <location>
        <begin position="32"/>
        <end position="51"/>
    </location>
</feature>
<dbReference type="InterPro" id="IPR009057">
    <property type="entry name" value="Homeodomain-like_sf"/>
</dbReference>
<dbReference type="InterPro" id="IPR001647">
    <property type="entry name" value="HTH_TetR"/>
</dbReference>
<dbReference type="Gene3D" id="1.10.357.10">
    <property type="entry name" value="Tetracycline Repressor, domain 2"/>
    <property type="match status" value="1"/>
</dbReference>
<dbReference type="PROSITE" id="PS50977">
    <property type="entry name" value="HTH_TETR_2"/>
    <property type="match status" value="1"/>
</dbReference>
<evidence type="ECO:0000256" key="2">
    <source>
        <dbReference type="ARBA" id="ARBA00023125"/>
    </source>
</evidence>
<evidence type="ECO:0000313" key="6">
    <source>
        <dbReference type="EMBL" id="TWS18283.1"/>
    </source>
</evidence>
<keyword evidence="3" id="KW-0804">Transcription</keyword>
<reference evidence="6 7" key="1">
    <citation type="submission" date="2019-06" db="EMBL/GenBank/DDBJ databases">
        <title>Tsukamurella conjunctivitidis sp. nov., Tsukamurella assacharolytica sp. nov. and Tsukamurella sputae sp. nov. isolated from patients with conjunctivitis, bacteraemia (lymphoma) and respiratory infection (sputum) in Hong Kong.</title>
        <authorList>
            <person name="Teng J.L.L."/>
            <person name="Lee H.H."/>
            <person name="Fong J.Y.H."/>
            <person name="Fok K.M.N."/>
            <person name="Lau S.K.P."/>
            <person name="Woo P.C.Y."/>
        </authorList>
    </citation>
    <scope>NUCLEOTIDE SEQUENCE [LARGE SCALE GENOMIC DNA]</scope>
    <source>
        <strain evidence="6 7">HKU71</strain>
    </source>
</reference>
<dbReference type="InterPro" id="IPR050109">
    <property type="entry name" value="HTH-type_TetR-like_transc_reg"/>
</dbReference>
<dbReference type="OrthoDB" id="3173376at2"/>
<gene>
    <name evidence="6" type="ORF">FK529_16425</name>
</gene>
<dbReference type="AlphaFoldDB" id="A0A5C5R7J7"/>
<dbReference type="Pfam" id="PF13305">
    <property type="entry name" value="TetR_C_33"/>
    <property type="match status" value="1"/>
</dbReference>
<dbReference type="GO" id="GO:0000976">
    <property type="term" value="F:transcription cis-regulatory region binding"/>
    <property type="evidence" value="ECO:0007669"/>
    <property type="project" value="TreeGrafter"/>
</dbReference>
<comment type="caution">
    <text evidence="6">The sequence shown here is derived from an EMBL/GenBank/DDBJ whole genome shotgun (WGS) entry which is preliminary data.</text>
</comment>
<accession>A0A5C5R7J7</accession>
<sequence>MPTTYHHGDLPGALVSAAVEILDEEGGATDLSLRAVARRAGVSTAAPYRHFPDRGALISAVAAVGYRELAAALTAACPAPSGPDDLADIAIAYVDFALQRTGLFRAMFAEPCGADPDRVEAVEAMKGYLTGLIQQTLQGAAESEDTATAVWALVHGLAFLHLDGKFDASSPEEVHRRVRATVTAALHIDSQ</sequence>
<evidence type="ECO:0000256" key="4">
    <source>
        <dbReference type="PROSITE-ProRule" id="PRU00335"/>
    </source>
</evidence>
<dbReference type="PANTHER" id="PTHR30055">
    <property type="entry name" value="HTH-TYPE TRANSCRIPTIONAL REGULATOR RUTR"/>
    <property type="match status" value="1"/>
</dbReference>
<keyword evidence="7" id="KW-1185">Reference proteome</keyword>
<dbReference type="Pfam" id="PF00440">
    <property type="entry name" value="TetR_N"/>
    <property type="match status" value="1"/>
</dbReference>
<evidence type="ECO:0000256" key="1">
    <source>
        <dbReference type="ARBA" id="ARBA00023015"/>
    </source>
</evidence>
<keyword evidence="1" id="KW-0805">Transcription regulation</keyword>
<dbReference type="Proteomes" id="UP000317291">
    <property type="component" value="Unassembled WGS sequence"/>
</dbReference>
<protein>
    <submittedName>
        <fullName evidence="6">TetR/AcrR family transcriptional regulator</fullName>
    </submittedName>
</protein>
<feature type="domain" description="HTH tetR-type" evidence="5">
    <location>
        <begin position="8"/>
        <end position="69"/>
    </location>
</feature>
<evidence type="ECO:0000313" key="7">
    <source>
        <dbReference type="Proteomes" id="UP000317291"/>
    </source>
</evidence>
<dbReference type="RefSeq" id="WP_146563187.1">
    <property type="nucleotide sequence ID" value="NZ_VIGW01000011.1"/>
</dbReference>
<name>A0A5C5R7J7_9ACTN</name>
<dbReference type="InterPro" id="IPR036271">
    <property type="entry name" value="Tet_transcr_reg_TetR-rel_C_sf"/>
</dbReference>
<dbReference type="InterPro" id="IPR025996">
    <property type="entry name" value="MT1864/Rv1816-like_C"/>
</dbReference>
<dbReference type="SUPFAM" id="SSF48498">
    <property type="entry name" value="Tetracyclin repressor-like, C-terminal domain"/>
    <property type="match status" value="1"/>
</dbReference>
<dbReference type="GO" id="GO:0003700">
    <property type="term" value="F:DNA-binding transcription factor activity"/>
    <property type="evidence" value="ECO:0007669"/>
    <property type="project" value="TreeGrafter"/>
</dbReference>
<dbReference type="EMBL" id="VIGW01000011">
    <property type="protein sequence ID" value="TWS18283.1"/>
    <property type="molecule type" value="Genomic_DNA"/>
</dbReference>
<evidence type="ECO:0000256" key="3">
    <source>
        <dbReference type="ARBA" id="ARBA00023163"/>
    </source>
</evidence>
<organism evidence="6 7">
    <name type="scientific">Tsukamurella asaccharolytica</name>
    <dbReference type="NCBI Taxonomy" id="2592067"/>
    <lineage>
        <taxon>Bacteria</taxon>
        <taxon>Bacillati</taxon>
        <taxon>Actinomycetota</taxon>
        <taxon>Actinomycetes</taxon>
        <taxon>Mycobacteriales</taxon>
        <taxon>Tsukamurellaceae</taxon>
        <taxon>Tsukamurella</taxon>
    </lineage>
</organism>
<keyword evidence="2 4" id="KW-0238">DNA-binding</keyword>
<dbReference type="PANTHER" id="PTHR30055:SF220">
    <property type="entry name" value="TETR-FAMILY REGULATORY PROTEIN"/>
    <property type="match status" value="1"/>
</dbReference>